<dbReference type="InterPro" id="IPR017972">
    <property type="entry name" value="Cyt_P450_CS"/>
</dbReference>
<evidence type="ECO:0000256" key="4">
    <source>
        <dbReference type="ARBA" id="ARBA00023002"/>
    </source>
</evidence>
<evidence type="ECO:0000256" key="3">
    <source>
        <dbReference type="ARBA" id="ARBA00022723"/>
    </source>
</evidence>
<dbReference type="GO" id="GO:0005506">
    <property type="term" value="F:iron ion binding"/>
    <property type="evidence" value="ECO:0007669"/>
    <property type="project" value="InterPro"/>
</dbReference>
<dbReference type="CDD" id="cd11029">
    <property type="entry name" value="CYP107-like"/>
    <property type="match status" value="1"/>
</dbReference>
<evidence type="ECO:0000256" key="6">
    <source>
        <dbReference type="ARBA" id="ARBA00023033"/>
    </source>
</evidence>
<dbReference type="AlphaFoldDB" id="A0AAE3W7B0"/>
<name>A0AAE3W7B0_9ACTN</name>
<organism evidence="8 9">
    <name type="scientific">Catenuloplanes indicus</name>
    <dbReference type="NCBI Taxonomy" id="137267"/>
    <lineage>
        <taxon>Bacteria</taxon>
        <taxon>Bacillati</taxon>
        <taxon>Actinomycetota</taxon>
        <taxon>Actinomycetes</taxon>
        <taxon>Micromonosporales</taxon>
        <taxon>Micromonosporaceae</taxon>
        <taxon>Catenuloplanes</taxon>
    </lineage>
</organism>
<accession>A0AAE3W7B0</accession>
<dbReference type="Pfam" id="PF00067">
    <property type="entry name" value="p450"/>
    <property type="match status" value="1"/>
</dbReference>
<dbReference type="EMBL" id="JAUSUZ010000001">
    <property type="protein sequence ID" value="MDQ0369974.1"/>
    <property type="molecule type" value="Genomic_DNA"/>
</dbReference>
<reference evidence="8 9" key="1">
    <citation type="submission" date="2023-07" db="EMBL/GenBank/DDBJ databases">
        <title>Sequencing the genomes of 1000 actinobacteria strains.</title>
        <authorList>
            <person name="Klenk H.-P."/>
        </authorList>
    </citation>
    <scope>NUCLEOTIDE SEQUENCE [LARGE SCALE GENOMIC DNA]</scope>
    <source>
        <strain evidence="8 9">DSM 44709</strain>
    </source>
</reference>
<evidence type="ECO:0000256" key="7">
    <source>
        <dbReference type="RuleBase" id="RU000461"/>
    </source>
</evidence>
<evidence type="ECO:0000256" key="2">
    <source>
        <dbReference type="ARBA" id="ARBA00022617"/>
    </source>
</evidence>
<dbReference type="FunFam" id="1.10.630.10:FF:000018">
    <property type="entry name" value="Cytochrome P450 monooxygenase"/>
    <property type="match status" value="1"/>
</dbReference>
<evidence type="ECO:0000256" key="1">
    <source>
        <dbReference type="ARBA" id="ARBA00010617"/>
    </source>
</evidence>
<keyword evidence="3 7" id="KW-0479">Metal-binding</keyword>
<evidence type="ECO:0000256" key="5">
    <source>
        <dbReference type="ARBA" id="ARBA00023004"/>
    </source>
</evidence>
<keyword evidence="4 7" id="KW-0560">Oxidoreductase</keyword>
<dbReference type="SUPFAM" id="SSF48264">
    <property type="entry name" value="Cytochrome P450"/>
    <property type="match status" value="1"/>
</dbReference>
<dbReference type="Gene3D" id="1.10.630.10">
    <property type="entry name" value="Cytochrome P450"/>
    <property type="match status" value="1"/>
</dbReference>
<dbReference type="PRINTS" id="PR00385">
    <property type="entry name" value="P450"/>
</dbReference>
<keyword evidence="9" id="KW-1185">Reference proteome</keyword>
<dbReference type="InterPro" id="IPR002397">
    <property type="entry name" value="Cyt_P450_B"/>
</dbReference>
<dbReference type="PANTHER" id="PTHR46696">
    <property type="entry name" value="P450, PUTATIVE (EUROFUNG)-RELATED"/>
    <property type="match status" value="1"/>
</dbReference>
<protein>
    <submittedName>
        <fullName evidence="8">Cytochrome P450</fullName>
    </submittedName>
</protein>
<keyword evidence="5 7" id="KW-0408">Iron</keyword>
<dbReference type="GO" id="GO:0017000">
    <property type="term" value="P:antibiotic biosynthetic process"/>
    <property type="evidence" value="ECO:0007669"/>
    <property type="project" value="UniProtKB-ARBA"/>
</dbReference>
<dbReference type="GO" id="GO:0020037">
    <property type="term" value="F:heme binding"/>
    <property type="evidence" value="ECO:0007669"/>
    <property type="project" value="InterPro"/>
</dbReference>
<keyword evidence="2 7" id="KW-0349">Heme</keyword>
<dbReference type="PANTHER" id="PTHR46696:SF1">
    <property type="entry name" value="CYTOCHROME P450 YJIB-RELATED"/>
    <property type="match status" value="1"/>
</dbReference>
<dbReference type="PRINTS" id="PR00359">
    <property type="entry name" value="BP450"/>
</dbReference>
<evidence type="ECO:0000313" key="8">
    <source>
        <dbReference type="EMBL" id="MDQ0369974.1"/>
    </source>
</evidence>
<dbReference type="GO" id="GO:0016705">
    <property type="term" value="F:oxidoreductase activity, acting on paired donors, with incorporation or reduction of molecular oxygen"/>
    <property type="evidence" value="ECO:0007669"/>
    <property type="project" value="InterPro"/>
</dbReference>
<gene>
    <name evidence="8" type="ORF">J2S42_006643</name>
</gene>
<comment type="similarity">
    <text evidence="1 7">Belongs to the cytochrome P450 family.</text>
</comment>
<dbReference type="Proteomes" id="UP001240236">
    <property type="component" value="Unassembled WGS sequence"/>
</dbReference>
<dbReference type="InterPro" id="IPR001128">
    <property type="entry name" value="Cyt_P450"/>
</dbReference>
<keyword evidence="6 7" id="KW-0503">Monooxygenase</keyword>
<dbReference type="GO" id="GO:0004497">
    <property type="term" value="F:monooxygenase activity"/>
    <property type="evidence" value="ECO:0007669"/>
    <property type="project" value="UniProtKB-KW"/>
</dbReference>
<evidence type="ECO:0000313" key="9">
    <source>
        <dbReference type="Proteomes" id="UP001240236"/>
    </source>
</evidence>
<dbReference type="RefSeq" id="WP_307245601.1">
    <property type="nucleotide sequence ID" value="NZ_JAUSUZ010000001.1"/>
</dbReference>
<comment type="caution">
    <text evidence="8">The sequence shown here is derived from an EMBL/GenBank/DDBJ whole genome shotgun (WGS) entry which is preliminary data.</text>
</comment>
<sequence>MLVVTPEFKADSPHRYAQLREHGPVHRARLTSGVEAWIVVGYDAARTALTHPDLLKDPAPAEDALARIGFTAHRAGVGLGGNMLESDPPTHTRLRRLVAGAFSPRRTQDLAPRVRQIADELLDAMREHDEVDLVAAYTEPLPITVICELLGVPEGAERGQFRGWSSLALSPPSEQQRAATASLIGYLAELVARKRARPGDDLLSALAQEENAEDGRLTREELIGTAALLVIAGHDTTVNLIGNAVVALLRQPGQAELLRARPELIQNAVEEFLRYDPSVEQSSFRYAHADLDLDGVRITKGDVVVVALGSASRDAPQQQGGAPADRLDVARAVPRHLAFGHGIHHCLGAPLARLEAATAIGKLLRRFPHLRATGPVAEIPWIPGGMMRGPRSLPVRLTAG</sequence>
<dbReference type="InterPro" id="IPR036396">
    <property type="entry name" value="Cyt_P450_sf"/>
</dbReference>
<dbReference type="PROSITE" id="PS00086">
    <property type="entry name" value="CYTOCHROME_P450"/>
    <property type="match status" value="1"/>
</dbReference>
<proteinExistence type="inferred from homology"/>